<sequence>MGETKNNFQVHEIALASSHSSCGTNNDRRTANADEKSRRHAPPRASVFLFASASDWAFFVPGSIFIVIAAMASPLQTYLYGKLFQYLAHFVAGRISSGQFLSRSRIICGAVIGMGAARMLCTWAGAALWLLAGERQQDRARRAIFRTLVARPVAWFDTRNTLMGEMAQVCRSIEEVRAAASLNTASLISEAAGVIFLFAMAMVSSWRLTLVVMASAPVMAVCSGVFGRQTFVHAEAENRASARASHILDWAFAQGDLVRILNGRDADAARFSRAVECSRAAFVRMAAAMCANGAILRMLGNLLFVQGFWYGHHLVSKENLKIGELVTAIGSCLLLGSQVAGLATTLAHRNQGRAAAATIQEFGFTEVKQQHDQKPQCVGSKLYASKEKPQESFIEFSGVSFGYDHRLTLENVSAVFCATSLNFVVGRSGSGKSTLAQLAMNFYRPLQGSVLFNGVNIQNLADWGSEVMLVESAPQVFERTVGENVAMVGAAPEEVIRACQFARIDPSLAADCLSGGQIQQVGLARARARDPAVLILDEALCSIDTVTRAAIWRELRAWRRGRVTIVITHDLSEAAPDDHIVLLEDGKVVADSMNSKINAINFSSDLPKQGSPSTASLLDVSGSNSDMTITSETLDTSSSDTQESVAGIFRILRFFWATTPSRALLFFGALLCAVSAGATPALSFCTSKLLSASVSARPAPPRFMVRWSLVCIGVILGDTAAHFLGHWAVETASESWIVHLRKRAAAAVNDQDMSFFATRDHHPARLTTLLMNDARDLRALVAEFVAGAISVVVLTVSGLSWALVSGWQLALVGLAFIPAVVGASALFGALMSRAETKYKARVASAEAFNRTVVAGVRTVKACGLAQAVARDFDGFLARIRVSGRVRAVATGFGLAFSELCTSAATGTVMYYGMVLVAKKTYSQQQMVETLSLLTFTLVGAAGLVHSLPQIARGQRAGTKMAWLVQLTPSEVETGGTGEKIPAALARPAPPGTLVLSLEHVDFAYGDAETCQYRRVLRNANLEVRAGECVALLGQSGSGKSTAARLFARLWRADRGRIVFRGRDVLSLDPHWYREQVVVVPQRPRVFEGSVRANLCYGTRAAPDEELWRALEVCQAAEIVRSLPGGLDAPVADCALSSGQLQRLCVARAVLRRPQVLVFDECTSHLDRATADALAKVMCGGLQARAPHLAVVVITHDAAVAQRCGRAVRIYSGEIRN</sequence>
<feature type="transmembrane region" description="Helical" evidence="8">
    <location>
        <begin position="281"/>
        <end position="305"/>
    </location>
</feature>
<evidence type="ECO:0000256" key="7">
    <source>
        <dbReference type="SAM" id="MobiDB-lite"/>
    </source>
</evidence>
<dbReference type="KEGG" id="clus:A9F13_04g03333"/>
<feature type="transmembrane region" description="Helical" evidence="8">
    <location>
        <begin position="887"/>
        <end position="912"/>
    </location>
</feature>
<dbReference type="EMBL" id="LYUB02000004">
    <property type="protein sequence ID" value="OVF09822.1"/>
    <property type="molecule type" value="Genomic_DNA"/>
</dbReference>
<dbReference type="PROSITE" id="PS50893">
    <property type="entry name" value="ABC_TRANSPORTER_2"/>
    <property type="match status" value="2"/>
</dbReference>
<evidence type="ECO:0000259" key="10">
    <source>
        <dbReference type="PROSITE" id="PS50929"/>
    </source>
</evidence>
<name>A0AA91Q2X8_CLALS</name>
<feature type="transmembrane region" description="Helical" evidence="8">
    <location>
        <begin position="780"/>
        <end position="803"/>
    </location>
</feature>
<dbReference type="InterPro" id="IPR003593">
    <property type="entry name" value="AAA+_ATPase"/>
</dbReference>
<feature type="transmembrane region" description="Helical" evidence="8">
    <location>
        <begin position="325"/>
        <end position="347"/>
    </location>
</feature>
<dbReference type="CDD" id="cd03228">
    <property type="entry name" value="ABCC_MRP_Like"/>
    <property type="match status" value="2"/>
</dbReference>
<protein>
    <submittedName>
        <fullName evidence="11">ATP-binding cassette alpha-factor transporter</fullName>
    </submittedName>
</protein>
<comment type="caution">
    <text evidence="11">The sequence shown here is derived from an EMBL/GenBank/DDBJ whole genome shotgun (WGS) entry which is preliminary data.</text>
</comment>
<keyword evidence="3" id="KW-0547">Nucleotide-binding</keyword>
<keyword evidence="5 8" id="KW-1133">Transmembrane helix</keyword>
<dbReference type="SUPFAM" id="SSF90123">
    <property type="entry name" value="ABC transporter transmembrane region"/>
    <property type="match status" value="2"/>
</dbReference>
<evidence type="ECO:0000256" key="5">
    <source>
        <dbReference type="ARBA" id="ARBA00022989"/>
    </source>
</evidence>
<dbReference type="PANTHER" id="PTHR43394">
    <property type="entry name" value="ATP-DEPENDENT PERMEASE MDL1, MITOCHONDRIAL"/>
    <property type="match status" value="1"/>
</dbReference>
<evidence type="ECO:0000313" key="12">
    <source>
        <dbReference type="Proteomes" id="UP000195602"/>
    </source>
</evidence>
<comment type="subcellular location">
    <subcellularLocation>
        <location evidence="1">Membrane</location>
        <topology evidence="1">Multi-pass membrane protein</topology>
    </subcellularLocation>
</comment>
<dbReference type="Gene3D" id="1.20.1560.10">
    <property type="entry name" value="ABC transporter type 1, transmembrane domain"/>
    <property type="match status" value="1"/>
</dbReference>
<keyword evidence="4 11" id="KW-0067">ATP-binding</keyword>
<dbReference type="InterPro" id="IPR039421">
    <property type="entry name" value="Type_1_exporter"/>
</dbReference>
<dbReference type="Pfam" id="PF00005">
    <property type="entry name" value="ABC_tran"/>
    <property type="match status" value="2"/>
</dbReference>
<dbReference type="Proteomes" id="UP000195602">
    <property type="component" value="Unassembled WGS sequence"/>
</dbReference>
<feature type="transmembrane region" description="Helical" evidence="8">
    <location>
        <begin position="704"/>
        <end position="724"/>
    </location>
</feature>
<dbReference type="InterPro" id="IPR036640">
    <property type="entry name" value="ABC1_TM_sf"/>
</dbReference>
<dbReference type="GO" id="GO:0016020">
    <property type="term" value="C:membrane"/>
    <property type="evidence" value="ECO:0007669"/>
    <property type="project" value="UniProtKB-SubCell"/>
</dbReference>
<evidence type="ECO:0000256" key="8">
    <source>
        <dbReference type="SAM" id="Phobius"/>
    </source>
</evidence>
<feature type="transmembrane region" description="Helical" evidence="8">
    <location>
        <begin position="47"/>
        <end position="72"/>
    </location>
</feature>
<dbReference type="AlphaFoldDB" id="A0AA91Q2X8"/>
<dbReference type="Gene3D" id="3.40.50.300">
    <property type="entry name" value="P-loop containing nucleotide triphosphate hydrolases"/>
    <property type="match status" value="2"/>
</dbReference>
<feature type="compositionally biased region" description="Basic and acidic residues" evidence="7">
    <location>
        <begin position="26"/>
        <end position="37"/>
    </location>
</feature>
<dbReference type="SUPFAM" id="SSF52540">
    <property type="entry name" value="P-loop containing nucleoside triphosphate hydrolases"/>
    <property type="match status" value="2"/>
</dbReference>
<dbReference type="PROSITE" id="PS00211">
    <property type="entry name" value="ABC_TRANSPORTER_1"/>
    <property type="match status" value="1"/>
</dbReference>
<dbReference type="InterPro" id="IPR027417">
    <property type="entry name" value="P-loop_NTPase"/>
</dbReference>
<evidence type="ECO:0000256" key="1">
    <source>
        <dbReference type="ARBA" id="ARBA00004141"/>
    </source>
</evidence>
<gene>
    <name evidence="11" type="ORF">A9F13_04g03333</name>
</gene>
<evidence type="ECO:0000256" key="6">
    <source>
        <dbReference type="ARBA" id="ARBA00023136"/>
    </source>
</evidence>
<evidence type="ECO:0000256" key="2">
    <source>
        <dbReference type="ARBA" id="ARBA00022692"/>
    </source>
</evidence>
<feature type="domain" description="ABC transmembrane type-1" evidence="10">
    <location>
        <begin position="666"/>
        <end position="952"/>
    </location>
</feature>
<feature type="domain" description="ABC transporter" evidence="9">
    <location>
        <begin position="995"/>
        <end position="1216"/>
    </location>
</feature>
<feature type="transmembrane region" description="Helical" evidence="8">
    <location>
        <begin position="932"/>
        <end position="951"/>
    </location>
</feature>
<feature type="transmembrane region" description="Helical" evidence="8">
    <location>
        <begin position="106"/>
        <end position="132"/>
    </location>
</feature>
<dbReference type="CDD" id="cd18578">
    <property type="entry name" value="ABC_6TM_Pgp_ABCB1_D2_like"/>
    <property type="match status" value="1"/>
</dbReference>
<proteinExistence type="predicted"/>
<feature type="transmembrane region" description="Helical" evidence="8">
    <location>
        <begin position="208"/>
        <end position="226"/>
    </location>
</feature>
<evidence type="ECO:0000256" key="4">
    <source>
        <dbReference type="ARBA" id="ARBA00022840"/>
    </source>
</evidence>
<feature type="transmembrane region" description="Helical" evidence="8">
    <location>
        <begin position="809"/>
        <end position="831"/>
    </location>
</feature>
<dbReference type="GO" id="GO:0005524">
    <property type="term" value="F:ATP binding"/>
    <property type="evidence" value="ECO:0007669"/>
    <property type="project" value="UniProtKB-KW"/>
</dbReference>
<evidence type="ECO:0000313" key="11">
    <source>
        <dbReference type="EMBL" id="OVF09822.1"/>
    </source>
</evidence>
<feature type="region of interest" description="Disordered" evidence="7">
    <location>
        <begin position="19"/>
        <end position="38"/>
    </location>
</feature>
<keyword evidence="2 8" id="KW-0812">Transmembrane</keyword>
<reference evidence="11 12" key="1">
    <citation type="submission" date="2017-04" db="EMBL/GenBank/DDBJ databases">
        <title>Draft genome of the yeast Clavispora lusitaniae type strain CBS 6936.</title>
        <authorList>
            <person name="Durrens P."/>
            <person name="Klopp C."/>
            <person name="Biteau N."/>
            <person name="Fitton-Ouhabi V."/>
            <person name="Dementhon K."/>
            <person name="Accoceberry I."/>
            <person name="Sherman D.J."/>
            <person name="Noel T."/>
        </authorList>
    </citation>
    <scope>NUCLEOTIDE SEQUENCE [LARGE SCALE GENOMIC DNA]</scope>
    <source>
        <strain evidence="11 12">CBS 6936</strain>
    </source>
</reference>
<feature type="transmembrane region" description="Helical" evidence="8">
    <location>
        <begin position="181"/>
        <end position="202"/>
    </location>
</feature>
<dbReference type="PROSITE" id="PS50929">
    <property type="entry name" value="ABC_TM1F"/>
    <property type="match status" value="2"/>
</dbReference>
<keyword evidence="6 8" id="KW-0472">Membrane</keyword>
<evidence type="ECO:0000256" key="3">
    <source>
        <dbReference type="ARBA" id="ARBA00022741"/>
    </source>
</evidence>
<dbReference type="Pfam" id="PF00664">
    <property type="entry name" value="ABC_membrane"/>
    <property type="match status" value="2"/>
</dbReference>
<organism evidence="11 12">
    <name type="scientific">Clavispora lusitaniae</name>
    <name type="common">Candida lusitaniae</name>
    <dbReference type="NCBI Taxonomy" id="36911"/>
    <lineage>
        <taxon>Eukaryota</taxon>
        <taxon>Fungi</taxon>
        <taxon>Dikarya</taxon>
        <taxon>Ascomycota</taxon>
        <taxon>Saccharomycotina</taxon>
        <taxon>Pichiomycetes</taxon>
        <taxon>Metschnikowiaceae</taxon>
        <taxon>Clavispora</taxon>
    </lineage>
</organism>
<feature type="transmembrane region" description="Helical" evidence="8">
    <location>
        <begin position="663"/>
        <end position="684"/>
    </location>
</feature>
<dbReference type="GO" id="GO:0140359">
    <property type="term" value="F:ABC-type transporter activity"/>
    <property type="evidence" value="ECO:0007669"/>
    <property type="project" value="InterPro"/>
</dbReference>
<feature type="domain" description="ABC transporter" evidence="9">
    <location>
        <begin position="394"/>
        <end position="610"/>
    </location>
</feature>
<evidence type="ECO:0000259" key="9">
    <source>
        <dbReference type="PROSITE" id="PS50893"/>
    </source>
</evidence>
<dbReference type="InterPro" id="IPR011527">
    <property type="entry name" value="ABC1_TM_dom"/>
</dbReference>
<dbReference type="InterPro" id="IPR017871">
    <property type="entry name" value="ABC_transporter-like_CS"/>
</dbReference>
<dbReference type="CDD" id="cd18577">
    <property type="entry name" value="ABC_6TM_Pgp_ABCB1_D1_like"/>
    <property type="match status" value="1"/>
</dbReference>
<accession>A0AA91Q2X8</accession>
<dbReference type="SMART" id="SM00382">
    <property type="entry name" value="AAA"/>
    <property type="match status" value="2"/>
</dbReference>
<dbReference type="GO" id="GO:0016887">
    <property type="term" value="F:ATP hydrolysis activity"/>
    <property type="evidence" value="ECO:0007669"/>
    <property type="project" value="InterPro"/>
</dbReference>
<dbReference type="InterPro" id="IPR003439">
    <property type="entry name" value="ABC_transporter-like_ATP-bd"/>
</dbReference>
<feature type="domain" description="ABC transmembrane type-1" evidence="10">
    <location>
        <begin position="62"/>
        <end position="351"/>
    </location>
</feature>